<dbReference type="OrthoDB" id="282259at2759"/>
<dbReference type="KEGG" id="tet:TTHERM_000801290"/>
<dbReference type="EMBL" id="GG662763">
    <property type="protein sequence ID" value="EWS75349.1"/>
    <property type="molecule type" value="Genomic_DNA"/>
</dbReference>
<dbReference type="SUPFAM" id="SSF82185">
    <property type="entry name" value="Histone H3 K4-specific methyltransferase SET7/9 N-terminal domain"/>
    <property type="match status" value="2"/>
</dbReference>
<proteinExistence type="predicted"/>
<dbReference type="InParanoid" id="W7XKY5"/>
<dbReference type="STRING" id="312017.W7XKY5"/>
<sequence>MGNACSCDDDVVHDQNLNKPVQYNQNKNFQELYERGVDSDFEQDQDLQATAKTLGKKASIQKLHATPGQVSVRNSQIFNGTNNSFIEKTAANNDNTAIQKANFLNGVKIIKHSSTIPPEVKKHIRLDLQLLDKLPDFSNEYTRHVLDRLGGFKYDDEDPLDITNLPYYGPVLLDNYACYYGQWKNGMKWGRGKQVWSDGSMYEGYWSNDMASGRGRLIHGDGDVYEGQWQEDKADGDGVYIHRDGASYTGQWVQDKQHGIGIEKWIDGASYEGQYFQGMKHGEGIFLWADGSQYHGSFKQNNIHGKGQYKWKDKRQYTGEWKDNKMHGLGQFTWPDGRKYYGEYKDDKKHGYGEFTWPDGRMYKGYWENGKQHGRGTYRGTSGVEREGEWFEGRKIKWIDE</sequence>
<dbReference type="PANTHER" id="PTHR23084:SF179">
    <property type="entry name" value="OS10G0565000 PROTEIN"/>
    <property type="match status" value="1"/>
</dbReference>
<gene>
    <name evidence="2" type="ORF">TTHERM_000801290</name>
</gene>
<keyword evidence="1" id="KW-0677">Repeat</keyword>
<organism evidence="2 3">
    <name type="scientific">Tetrahymena thermophila (strain SB210)</name>
    <dbReference type="NCBI Taxonomy" id="312017"/>
    <lineage>
        <taxon>Eukaryota</taxon>
        <taxon>Sar</taxon>
        <taxon>Alveolata</taxon>
        <taxon>Ciliophora</taxon>
        <taxon>Intramacronucleata</taxon>
        <taxon>Oligohymenophorea</taxon>
        <taxon>Hymenostomatida</taxon>
        <taxon>Tetrahymenina</taxon>
        <taxon>Tetrahymenidae</taxon>
        <taxon>Tetrahymena</taxon>
    </lineage>
</organism>
<accession>W7XKY5</accession>
<reference evidence="3" key="1">
    <citation type="journal article" date="2006" name="PLoS Biol.">
        <title>Macronuclear genome sequence of the ciliate Tetrahymena thermophila, a model eukaryote.</title>
        <authorList>
            <person name="Eisen J.A."/>
            <person name="Coyne R.S."/>
            <person name="Wu M."/>
            <person name="Wu D."/>
            <person name="Thiagarajan M."/>
            <person name="Wortman J.R."/>
            <person name="Badger J.H."/>
            <person name="Ren Q."/>
            <person name="Amedeo P."/>
            <person name="Jones K.M."/>
            <person name="Tallon L.J."/>
            <person name="Delcher A.L."/>
            <person name="Salzberg S.L."/>
            <person name="Silva J.C."/>
            <person name="Haas B.J."/>
            <person name="Majoros W.H."/>
            <person name="Farzad M."/>
            <person name="Carlton J.M."/>
            <person name="Smith R.K. Jr."/>
            <person name="Garg J."/>
            <person name="Pearlman R.E."/>
            <person name="Karrer K.M."/>
            <person name="Sun L."/>
            <person name="Manning G."/>
            <person name="Elde N.C."/>
            <person name="Turkewitz A.P."/>
            <person name="Asai D.J."/>
            <person name="Wilkes D.E."/>
            <person name="Wang Y."/>
            <person name="Cai H."/>
            <person name="Collins K."/>
            <person name="Stewart B.A."/>
            <person name="Lee S.R."/>
            <person name="Wilamowska K."/>
            <person name="Weinberg Z."/>
            <person name="Ruzzo W.L."/>
            <person name="Wloga D."/>
            <person name="Gaertig J."/>
            <person name="Frankel J."/>
            <person name="Tsao C.-C."/>
            <person name="Gorovsky M.A."/>
            <person name="Keeling P.J."/>
            <person name="Waller R.F."/>
            <person name="Patron N.J."/>
            <person name="Cherry J.M."/>
            <person name="Stover N.A."/>
            <person name="Krieger C.J."/>
            <person name="del Toro C."/>
            <person name="Ryder H.F."/>
            <person name="Williamson S.C."/>
            <person name="Barbeau R.A."/>
            <person name="Hamilton E.P."/>
            <person name="Orias E."/>
        </authorList>
    </citation>
    <scope>NUCLEOTIDE SEQUENCE [LARGE SCALE GENOMIC DNA]</scope>
    <source>
        <strain evidence="3">SB210</strain>
    </source>
</reference>
<dbReference type="AlphaFoldDB" id="W7XKY5"/>
<dbReference type="InterPro" id="IPR003409">
    <property type="entry name" value="MORN"/>
</dbReference>
<keyword evidence="3" id="KW-1185">Reference proteome</keyword>
<evidence type="ECO:0000256" key="1">
    <source>
        <dbReference type="ARBA" id="ARBA00022737"/>
    </source>
</evidence>
<dbReference type="Pfam" id="PF02493">
    <property type="entry name" value="MORN"/>
    <property type="match status" value="9"/>
</dbReference>
<protein>
    <submittedName>
        <fullName evidence="2">MORN motif protein</fullName>
    </submittedName>
</protein>
<dbReference type="Gene3D" id="2.20.110.10">
    <property type="entry name" value="Histone H3 K4-specific methyltransferase SET7/9 N-terminal domain"/>
    <property type="match status" value="4"/>
</dbReference>
<name>W7XKY5_TETTS</name>
<evidence type="ECO:0000313" key="3">
    <source>
        <dbReference type="Proteomes" id="UP000009168"/>
    </source>
</evidence>
<dbReference type="SMART" id="SM00698">
    <property type="entry name" value="MORN"/>
    <property type="match status" value="9"/>
</dbReference>
<dbReference type="GeneID" id="24440736"/>
<evidence type="ECO:0000313" key="2">
    <source>
        <dbReference type="EMBL" id="EWS75349.1"/>
    </source>
</evidence>
<dbReference type="Proteomes" id="UP000009168">
    <property type="component" value="Unassembled WGS sequence"/>
</dbReference>
<dbReference type="RefSeq" id="XP_012652109.1">
    <property type="nucleotide sequence ID" value="XM_012796655.1"/>
</dbReference>
<dbReference type="PANTHER" id="PTHR23084">
    <property type="entry name" value="PHOSPHATIDYLINOSITOL-4-PHOSPHATE 5-KINASE RELATED"/>
    <property type="match status" value="1"/>
</dbReference>